<reference evidence="2 3" key="1">
    <citation type="submission" date="2019-12" db="EMBL/GenBank/DDBJ databases">
        <authorList>
            <person name="Huq M.A."/>
        </authorList>
    </citation>
    <scope>NUCLEOTIDE SEQUENCE [LARGE SCALE GENOMIC DNA]</scope>
    <source>
        <strain evidence="2 3">MAH-20</strain>
    </source>
</reference>
<evidence type="ECO:0000313" key="2">
    <source>
        <dbReference type="EMBL" id="MVO77771.1"/>
    </source>
</evidence>
<dbReference type="Proteomes" id="UP000441389">
    <property type="component" value="Unassembled WGS sequence"/>
</dbReference>
<feature type="region of interest" description="Disordered" evidence="1">
    <location>
        <begin position="61"/>
        <end position="85"/>
    </location>
</feature>
<comment type="caution">
    <text evidence="2">The sequence shown here is derived from an EMBL/GenBank/DDBJ whole genome shotgun (WGS) entry which is preliminary data.</text>
</comment>
<accession>A0A6I4J2V9</accession>
<dbReference type="RefSeq" id="WP_157026754.1">
    <property type="nucleotide sequence ID" value="NZ_WQMS01000008.1"/>
</dbReference>
<dbReference type="AlphaFoldDB" id="A0A6I4J2V9"/>
<gene>
    <name evidence="2" type="ORF">GON01_07465</name>
</gene>
<evidence type="ECO:0000313" key="3">
    <source>
        <dbReference type="Proteomes" id="UP000441389"/>
    </source>
</evidence>
<dbReference type="EMBL" id="WQMS01000008">
    <property type="protein sequence ID" value="MVO77771.1"/>
    <property type="molecule type" value="Genomic_DNA"/>
</dbReference>
<evidence type="ECO:0000256" key="1">
    <source>
        <dbReference type="SAM" id="MobiDB-lite"/>
    </source>
</evidence>
<dbReference type="Pfam" id="PF07704">
    <property type="entry name" value="PSK_trans_fac"/>
    <property type="match status" value="1"/>
</dbReference>
<name>A0A6I4J2V9_9SPHN</name>
<protein>
    <submittedName>
        <fullName evidence="2">Transcription factor</fullName>
    </submittedName>
</protein>
<proteinExistence type="predicted"/>
<keyword evidence="3" id="KW-1185">Reference proteome</keyword>
<organism evidence="2 3">
    <name type="scientific">Sphingomonas horti</name>
    <dbReference type="NCBI Taxonomy" id="2682842"/>
    <lineage>
        <taxon>Bacteria</taxon>
        <taxon>Pseudomonadati</taxon>
        <taxon>Pseudomonadota</taxon>
        <taxon>Alphaproteobacteria</taxon>
        <taxon>Sphingomonadales</taxon>
        <taxon>Sphingomonadaceae</taxon>
        <taxon>Sphingomonas</taxon>
    </lineage>
</organism>
<sequence length="85" mass="9668">MASLYIKDPEANAMADKVAALQGKTKTQAVKDALREVIDRLEPPRPRQSMTEWILEYRKKHPLPPPTGLKADKAFYDSLNDEDED</sequence>
<dbReference type="InterPro" id="IPR011660">
    <property type="entry name" value="VapB-like"/>
</dbReference>